<sequence>MNKEKEYQEKNVKEPLTDEEVVLKVQEIFKKKDYLKLRAYLIALDKEIEKLYFCFDSNANQASHEYFVLINELALEYDLIDLWWEVTEFAINKYGIDLDFWSRFKNIDINLI</sequence>
<keyword evidence="2" id="KW-1185">Reference proteome</keyword>
<organism evidence="1 2">
    <name type="scientific">Enterococcus lemanii</name>
    <dbReference type="NCBI Taxonomy" id="1159752"/>
    <lineage>
        <taxon>Bacteria</taxon>
        <taxon>Bacillati</taxon>
        <taxon>Bacillota</taxon>
        <taxon>Bacilli</taxon>
        <taxon>Lactobacillales</taxon>
        <taxon>Enterococcaceae</taxon>
        <taxon>Enterococcus</taxon>
    </lineage>
</organism>
<dbReference type="RefSeq" id="WP_204655189.1">
    <property type="nucleotide sequence ID" value="NZ_JAFBFD010000068.1"/>
</dbReference>
<comment type="caution">
    <text evidence="1">The sequence shown here is derived from an EMBL/GenBank/DDBJ whole genome shotgun (WGS) entry which is preliminary data.</text>
</comment>
<name>A0ABV9MU75_9ENTE</name>
<dbReference type="Proteomes" id="UP001595969">
    <property type="component" value="Unassembled WGS sequence"/>
</dbReference>
<evidence type="ECO:0000313" key="1">
    <source>
        <dbReference type="EMBL" id="MFC4719566.1"/>
    </source>
</evidence>
<dbReference type="EMBL" id="JBHSGS010000041">
    <property type="protein sequence ID" value="MFC4719566.1"/>
    <property type="molecule type" value="Genomic_DNA"/>
</dbReference>
<evidence type="ECO:0000313" key="2">
    <source>
        <dbReference type="Proteomes" id="UP001595969"/>
    </source>
</evidence>
<protein>
    <recommendedName>
        <fullName evidence="3">MafI family immunity protein</fullName>
    </recommendedName>
</protein>
<evidence type="ECO:0008006" key="3">
    <source>
        <dbReference type="Google" id="ProtNLM"/>
    </source>
</evidence>
<gene>
    <name evidence="1" type="ORF">ACFO5I_07440</name>
</gene>
<reference evidence="2" key="1">
    <citation type="journal article" date="2019" name="Int. J. Syst. Evol. Microbiol.">
        <title>The Global Catalogue of Microorganisms (GCM) 10K type strain sequencing project: providing services to taxonomists for standard genome sequencing and annotation.</title>
        <authorList>
            <consortium name="The Broad Institute Genomics Platform"/>
            <consortium name="The Broad Institute Genome Sequencing Center for Infectious Disease"/>
            <person name="Wu L."/>
            <person name="Ma J."/>
        </authorList>
    </citation>
    <scope>NUCLEOTIDE SEQUENCE [LARGE SCALE GENOMIC DNA]</scope>
    <source>
        <strain evidence="2">CGMCC 1.19032</strain>
    </source>
</reference>
<accession>A0ABV9MU75</accession>
<proteinExistence type="predicted"/>